<keyword evidence="3" id="KW-1185">Reference proteome</keyword>
<dbReference type="Gene3D" id="3.30.420.10">
    <property type="entry name" value="Ribonuclease H-like superfamily/Ribonuclease H"/>
    <property type="match status" value="1"/>
</dbReference>
<proteinExistence type="predicted"/>
<dbReference type="InterPro" id="IPR001584">
    <property type="entry name" value="Integrase_cat-core"/>
</dbReference>
<feature type="domain" description="Integrase catalytic" evidence="1">
    <location>
        <begin position="1"/>
        <end position="66"/>
    </location>
</feature>
<dbReference type="InterPro" id="IPR012337">
    <property type="entry name" value="RNaseH-like_sf"/>
</dbReference>
<reference evidence="2 3" key="1">
    <citation type="submission" date="2024-01" db="EMBL/GenBank/DDBJ databases">
        <title>The complete chloroplast genome sequence of Lithospermum erythrorhizon: insights into the phylogenetic relationship among Boraginaceae species and the maternal lineages of purple gromwells.</title>
        <authorList>
            <person name="Okada T."/>
            <person name="Watanabe K."/>
        </authorList>
    </citation>
    <scope>NUCLEOTIDE SEQUENCE [LARGE SCALE GENOMIC DNA]</scope>
</reference>
<dbReference type="PANTHER" id="PTHR45835">
    <property type="entry name" value="YALI0A06105P"/>
    <property type="match status" value="1"/>
</dbReference>
<dbReference type="PANTHER" id="PTHR45835:SF104">
    <property type="entry name" value="PROTEIN NYNRIN-LIKE"/>
    <property type="match status" value="1"/>
</dbReference>
<dbReference type="Proteomes" id="UP001454036">
    <property type="component" value="Unassembled WGS sequence"/>
</dbReference>
<comment type="caution">
    <text evidence="2">The sequence shown here is derived from an EMBL/GenBank/DDBJ whole genome shotgun (WGS) entry which is preliminary data.</text>
</comment>
<organism evidence="2 3">
    <name type="scientific">Lithospermum erythrorhizon</name>
    <name type="common">Purple gromwell</name>
    <name type="synonym">Lithospermum officinale var. erythrorhizon</name>
    <dbReference type="NCBI Taxonomy" id="34254"/>
    <lineage>
        <taxon>Eukaryota</taxon>
        <taxon>Viridiplantae</taxon>
        <taxon>Streptophyta</taxon>
        <taxon>Embryophyta</taxon>
        <taxon>Tracheophyta</taxon>
        <taxon>Spermatophyta</taxon>
        <taxon>Magnoliopsida</taxon>
        <taxon>eudicotyledons</taxon>
        <taxon>Gunneridae</taxon>
        <taxon>Pentapetalae</taxon>
        <taxon>asterids</taxon>
        <taxon>lamiids</taxon>
        <taxon>Boraginales</taxon>
        <taxon>Boraginaceae</taxon>
        <taxon>Boraginoideae</taxon>
        <taxon>Lithospermeae</taxon>
        <taxon>Lithospermum</taxon>
    </lineage>
</organism>
<dbReference type="InterPro" id="IPR056924">
    <property type="entry name" value="SH3_Tf2-1"/>
</dbReference>
<dbReference type="PROSITE" id="PS50994">
    <property type="entry name" value="INTEGRASE"/>
    <property type="match status" value="1"/>
</dbReference>
<evidence type="ECO:0000313" key="2">
    <source>
        <dbReference type="EMBL" id="GAA0140488.1"/>
    </source>
</evidence>
<dbReference type="InterPro" id="IPR036397">
    <property type="entry name" value="RNaseH_sf"/>
</dbReference>
<dbReference type="SUPFAM" id="SSF53098">
    <property type="entry name" value="Ribonuclease H-like"/>
    <property type="match status" value="1"/>
</dbReference>
<dbReference type="AlphaFoldDB" id="A0AAV3NNK1"/>
<accession>A0AAV3NNK1</accession>
<dbReference type="GO" id="GO:0015074">
    <property type="term" value="P:DNA integration"/>
    <property type="evidence" value="ECO:0007669"/>
    <property type="project" value="InterPro"/>
</dbReference>
<dbReference type="EMBL" id="BAABME010030260">
    <property type="protein sequence ID" value="GAA0140488.1"/>
    <property type="molecule type" value="Genomic_DNA"/>
</dbReference>
<name>A0AAV3NNK1_LITER</name>
<dbReference type="Pfam" id="PF24626">
    <property type="entry name" value="SH3_Tf2-1"/>
    <property type="match status" value="1"/>
</dbReference>
<evidence type="ECO:0000259" key="1">
    <source>
        <dbReference type="PROSITE" id="PS50994"/>
    </source>
</evidence>
<evidence type="ECO:0000313" key="3">
    <source>
        <dbReference type="Proteomes" id="UP001454036"/>
    </source>
</evidence>
<gene>
    <name evidence="2" type="ORF">LIER_42619</name>
</gene>
<protein>
    <recommendedName>
        <fullName evidence="1">Integrase catalytic domain-containing protein</fullName>
    </recommendedName>
</protein>
<dbReference type="GO" id="GO:0003676">
    <property type="term" value="F:nucleic acid binding"/>
    <property type="evidence" value="ECO:0007669"/>
    <property type="project" value="InterPro"/>
</dbReference>
<sequence length="188" mass="21799">MSSAYHSQTDGQTEVVNRCLETYLRAFTSDYPRKWNDLLPWEELWYNTTLHRSTGESPFQVVYGHFPPPLLGYVTSSTSIGALDHGLLDRNTLLDSVKSNLAKAQSRMQNQANQHCQNKSFKERDFMYIKLQPYRQFSIAKRSSNKLGKKIFGPFPIISRISKVAYRLQLPKDSRIHPVFHISLLKYL</sequence>